<dbReference type="InterPro" id="IPR044925">
    <property type="entry name" value="His-Me_finger_sf"/>
</dbReference>
<dbReference type="InterPro" id="IPR003615">
    <property type="entry name" value="HNH_nuc"/>
</dbReference>
<protein>
    <submittedName>
        <fullName evidence="2">HNH nuclease</fullName>
    </submittedName>
</protein>
<reference evidence="2" key="1">
    <citation type="submission" date="2020-05" db="EMBL/GenBank/DDBJ databases">
        <authorList>
            <person name="Chiriac C."/>
            <person name="Salcher M."/>
            <person name="Ghai R."/>
            <person name="Kavagutti S V."/>
        </authorList>
    </citation>
    <scope>NUCLEOTIDE SEQUENCE</scope>
</reference>
<organism evidence="2">
    <name type="scientific">uncultured Caudovirales phage</name>
    <dbReference type="NCBI Taxonomy" id="2100421"/>
    <lineage>
        <taxon>Viruses</taxon>
        <taxon>Duplodnaviria</taxon>
        <taxon>Heunggongvirae</taxon>
        <taxon>Uroviricota</taxon>
        <taxon>Caudoviricetes</taxon>
        <taxon>Peduoviridae</taxon>
        <taxon>Maltschvirus</taxon>
        <taxon>Maltschvirus maltsch</taxon>
    </lineage>
</organism>
<evidence type="ECO:0000313" key="2">
    <source>
        <dbReference type="EMBL" id="CAB4199729.1"/>
    </source>
</evidence>
<dbReference type="InterPro" id="IPR044930">
    <property type="entry name" value="Homing_endonuclease_His-Me"/>
</dbReference>
<accession>A0A6J5RRG4</accession>
<evidence type="ECO:0000259" key="1">
    <source>
        <dbReference type="Pfam" id="PF13392"/>
    </source>
</evidence>
<dbReference type="EMBL" id="LR797306">
    <property type="protein sequence ID" value="CAB4199729.1"/>
    <property type="molecule type" value="Genomic_DNA"/>
</dbReference>
<sequence length="158" mass="17805">MKYRQAKDAGEYLEQRYTVAESGCWEWNRGVDKDGYGQCQSARCAREHKVSRAHQLSYVWYHGPTNGLMVCHRCDNPSCINPEHLFLGTAADNNADMISKGRQRPLRGEANPQAKLSDAAVDEIRSLKGWLTCHQVAKGYGCSFSYVCMIWRGEGRAA</sequence>
<name>A0A6J5RRG4_9CAUD</name>
<gene>
    <name evidence="2" type="ORF">UFOVP1351_6</name>
</gene>
<dbReference type="Pfam" id="PF13392">
    <property type="entry name" value="HNH_3"/>
    <property type="match status" value="1"/>
</dbReference>
<dbReference type="Gene3D" id="3.90.75.10">
    <property type="entry name" value="Homing Intron 3 (I-ppo) Encoded Endonuclease, Chain A"/>
    <property type="match status" value="1"/>
</dbReference>
<proteinExistence type="predicted"/>
<dbReference type="SUPFAM" id="SSF54060">
    <property type="entry name" value="His-Me finger endonucleases"/>
    <property type="match status" value="1"/>
</dbReference>
<feature type="domain" description="HNH nuclease" evidence="1">
    <location>
        <begin position="53"/>
        <end position="94"/>
    </location>
</feature>
<dbReference type="GO" id="GO:0004519">
    <property type="term" value="F:endonuclease activity"/>
    <property type="evidence" value="ECO:0007669"/>
    <property type="project" value="InterPro"/>
</dbReference>